<proteinExistence type="predicted"/>
<name>A0ABV7QF27_9PSEU</name>
<evidence type="ECO:0000313" key="2">
    <source>
        <dbReference type="EMBL" id="MFC3510467.1"/>
    </source>
</evidence>
<sequence length="685" mass="72885">MSTLGEAVHDDCVKNGFDLELEQVERILADAGVSTSATTGVPVRLRVRKLQVTGTKILEVDDAVADVAGEKPTVSVPFTLNWSPADGVNGVGSERNFRGKSSVLRFLEWALTGRCPLQPDVRSWLEQVEVEFGIDDVLAVVSFAVVAGVPNGTVVQVTTTGVTQRRSHLGAFHGDVEFESLMGALMLERLRLEPIAMWTKDQETSHAWPAYASALAVHADVLDPVVGNQGVLGTRMLQMFVGTRWAPARAQAQTALNAVKFARDRAASKVKIAAEVAQAPLAAAESRAAAARARFASFDATEPDVDAMLAATAKAADAARAAQEISLRLLVARSAAVQVHDQVRIERARRNTAMEDALARRFFNAMTPTVCPRCSSAVTEERRHAEGHEHACSLCSAHLDLDAFAGHVVVASDVAGDAREELVAATEVADRTADDGEPATDVLDALLRAADDADAAVAAIETELADTEQNRRDAEAVALAAQVGAERARERLKAELELARAEGALESMTQRADASSPERPDVLRVAVLESADKVTGTWLKRDQDPLLVQVSEEIARLARSFGADNITSVSLKGNANMDVHKGGAKSGYGALTNGEKLRLKLATAIALIAHGHRAGVGRHPGLLFIDSPAAEEVPADDLETMLEAMRVSAEETSMQIVVATTHGPLLTALLPPANVLVATGDDFVW</sequence>
<accession>A0ABV7QF27</accession>
<dbReference type="EMBL" id="JBHRWI010000013">
    <property type="protein sequence ID" value="MFC3510467.1"/>
    <property type="molecule type" value="Genomic_DNA"/>
</dbReference>
<organism evidence="2 3">
    <name type="scientific">Amycolatopsis halotolerans</name>
    <dbReference type="NCBI Taxonomy" id="330083"/>
    <lineage>
        <taxon>Bacteria</taxon>
        <taxon>Bacillati</taxon>
        <taxon>Actinomycetota</taxon>
        <taxon>Actinomycetes</taxon>
        <taxon>Pseudonocardiales</taxon>
        <taxon>Pseudonocardiaceae</taxon>
        <taxon>Amycolatopsis</taxon>
    </lineage>
</organism>
<dbReference type="Gene3D" id="3.40.50.300">
    <property type="entry name" value="P-loop containing nucleotide triphosphate hydrolases"/>
    <property type="match status" value="1"/>
</dbReference>
<reference evidence="3" key="1">
    <citation type="journal article" date="2019" name="Int. J. Syst. Evol. Microbiol.">
        <title>The Global Catalogue of Microorganisms (GCM) 10K type strain sequencing project: providing services to taxonomists for standard genome sequencing and annotation.</title>
        <authorList>
            <consortium name="The Broad Institute Genomics Platform"/>
            <consortium name="The Broad Institute Genome Sequencing Center for Infectious Disease"/>
            <person name="Wu L."/>
            <person name="Ma J."/>
        </authorList>
    </citation>
    <scope>NUCLEOTIDE SEQUENCE [LARGE SCALE GENOMIC DNA]</scope>
    <source>
        <strain evidence="3">CGMCC 4.7682</strain>
    </source>
</reference>
<evidence type="ECO:0000313" key="3">
    <source>
        <dbReference type="Proteomes" id="UP001595764"/>
    </source>
</evidence>
<dbReference type="Proteomes" id="UP001595764">
    <property type="component" value="Unassembled WGS sequence"/>
</dbReference>
<evidence type="ECO:0008006" key="4">
    <source>
        <dbReference type="Google" id="ProtNLM"/>
    </source>
</evidence>
<dbReference type="InterPro" id="IPR027417">
    <property type="entry name" value="P-loop_NTPase"/>
</dbReference>
<keyword evidence="1" id="KW-0175">Coiled coil</keyword>
<protein>
    <recommendedName>
        <fullName evidence="4">Large ATP-binding protein</fullName>
    </recommendedName>
</protein>
<keyword evidence="3" id="KW-1185">Reference proteome</keyword>
<comment type="caution">
    <text evidence="2">The sequence shown here is derived from an EMBL/GenBank/DDBJ whole genome shotgun (WGS) entry which is preliminary data.</text>
</comment>
<evidence type="ECO:0000256" key="1">
    <source>
        <dbReference type="SAM" id="Coils"/>
    </source>
</evidence>
<gene>
    <name evidence="2" type="ORF">ACFORO_09855</name>
</gene>
<dbReference type="RefSeq" id="WP_377872015.1">
    <property type="nucleotide sequence ID" value="NZ_JBHMAY010000035.1"/>
</dbReference>
<feature type="coiled-coil region" evidence="1">
    <location>
        <begin position="443"/>
        <end position="511"/>
    </location>
</feature>